<dbReference type="Gene3D" id="3.30.1390.40">
    <property type="entry name" value="Ribosomal protein L30p/L7e"/>
    <property type="match status" value="1"/>
</dbReference>
<dbReference type="InterPro" id="IPR001661">
    <property type="entry name" value="Glyco_hydro_37"/>
</dbReference>
<dbReference type="SUPFAM" id="SSF48208">
    <property type="entry name" value="Six-hairpin glycosidases"/>
    <property type="match status" value="1"/>
</dbReference>
<dbReference type="Pfam" id="PF22422">
    <property type="entry name" value="MGH1-like_GH"/>
    <property type="match status" value="1"/>
</dbReference>
<dbReference type="Gene3D" id="1.10.287.100">
    <property type="match status" value="1"/>
</dbReference>
<dbReference type="InterPro" id="IPR048450">
    <property type="entry name" value="YgjK_N"/>
</dbReference>
<dbReference type="GO" id="GO:0005993">
    <property type="term" value="P:trehalose catabolic process"/>
    <property type="evidence" value="ECO:0007669"/>
    <property type="project" value="TreeGrafter"/>
</dbReference>
<gene>
    <name evidence="3" type="ORF">FLL46_03550</name>
</gene>
<sequence>MPLVSQISKNYYAKPVSTLLTAIILTILSGCSQTQTSTAPEHSFGVKELSTQYQGSIDRTGRPTYHQEFDQFKNQRFNPLFDLGAWHGFLLPEENSYSATFNGPMVIAEEYSLFIASAFERLQVTTEGGKAIQLSNGTKTFGAKPGQLWQQYVLDNLTIQLTLRFVTDRTALVSTEITNHLQAPLVLNLNWQGSLLSNWDQSKTVADKFPQWQRSITSSDSGVQFNFGKVRATWENMMSGESMYKIERSIPSSTTIKHASLSYTSSTELTVPALGSKTIQTTHSYLHTKQESASEQIKVTSVLNNPNQYIEATESRWREYINRLQLNNIGKPAIRLKVKALETLIGNWRSPAGKLQTGGISPSVTARWFNGFWAWDSWKHAYAASYFSPQLAKNNVRAMFDYQIQSNDKLRPQDHGMVVDAIFYNSDSVRAGDGGNWNERNSKPPLAAWAVWQIFQQDNDKDFLKEMFPKLVAYHQWWYKNRDTNQNGLAEYGATNHRIHNNKKGELLFSVQYPAIGGSQEFPENLNLKNCQQGKNSVYHCTGVELYTSVLNEGSYQRLDIQAQHASGWESGMDNAARFGFVTDVQLQLYAKQNKITLDQARKDWQVRFFENRDNSNNLLGYSIDQESVDLNTFLFVEKQILAQIASVLGQDSLSAKFIQQAAHLKSLINQCFFDEDTGYYYDRQISEQVDANQCGGELLVKRGRGPEGWLPLWANIAEPDKARRVIRIMTDENEFNTTIPLGTASLTNPAYGSDIYWRGRVWLDQFYFGIKALKNYGFNRKAEALTARLLEKAQGLTDSGSIRENYDPVTGGALGATNFSWSAAHVLMLLDN</sequence>
<dbReference type="GO" id="GO:0004558">
    <property type="term" value="F:alpha-1,4-glucosidase activity"/>
    <property type="evidence" value="ECO:0007669"/>
    <property type="project" value="UniProtKB-EC"/>
</dbReference>
<dbReference type="Gene3D" id="1.50.10.10">
    <property type="match status" value="1"/>
</dbReference>
<evidence type="ECO:0000259" key="2">
    <source>
        <dbReference type="Pfam" id="PF22422"/>
    </source>
</evidence>
<evidence type="ECO:0000259" key="1">
    <source>
        <dbReference type="Pfam" id="PF21152"/>
    </source>
</evidence>
<keyword evidence="3" id="KW-0378">Hydrolase</keyword>
<dbReference type="PANTHER" id="PTHR23403">
    <property type="entry name" value="TREHALASE"/>
    <property type="match status" value="1"/>
</dbReference>
<dbReference type="PANTHER" id="PTHR23403:SF1">
    <property type="entry name" value="TREHALASE"/>
    <property type="match status" value="1"/>
</dbReference>
<evidence type="ECO:0000313" key="4">
    <source>
        <dbReference type="Proteomes" id="UP000315439"/>
    </source>
</evidence>
<evidence type="ECO:0000313" key="3">
    <source>
        <dbReference type="EMBL" id="TQV89215.1"/>
    </source>
</evidence>
<dbReference type="InterPro" id="IPR054491">
    <property type="entry name" value="MGH1-like_GH"/>
</dbReference>
<dbReference type="Pfam" id="PF21152">
    <property type="entry name" value="YgjK_N"/>
    <property type="match status" value="1"/>
</dbReference>
<proteinExistence type="predicted"/>
<dbReference type="EMBL" id="VIKS01000002">
    <property type="protein sequence ID" value="TQV89215.1"/>
    <property type="molecule type" value="Genomic_DNA"/>
</dbReference>
<dbReference type="InterPro" id="IPR012341">
    <property type="entry name" value="6hp_glycosidase-like_sf"/>
</dbReference>
<dbReference type="EC" id="3.2.1.20" evidence="3"/>
<comment type="caution">
    <text evidence="3">The sequence shown here is derived from an EMBL/GenBank/DDBJ whole genome shotgun (WGS) entry which is preliminary data.</text>
</comment>
<accession>A0A545UID2</accession>
<dbReference type="NCBIfam" id="NF007525">
    <property type="entry name" value="PRK10137.1"/>
    <property type="match status" value="1"/>
</dbReference>
<dbReference type="GO" id="GO:0004555">
    <property type="term" value="F:alpha,alpha-trehalase activity"/>
    <property type="evidence" value="ECO:0007669"/>
    <property type="project" value="InterPro"/>
</dbReference>
<name>A0A545UID2_9GAMM</name>
<feature type="domain" description="Glucosidase YgjK N-terminal" evidence="1">
    <location>
        <begin position="58"/>
        <end position="317"/>
    </location>
</feature>
<protein>
    <submittedName>
        <fullName evidence="3">Alpha-glucosidase</fullName>
        <ecNumber evidence="3">3.2.1.20</ecNumber>
    </submittedName>
</protein>
<keyword evidence="3" id="KW-0326">Glycosidase</keyword>
<organism evidence="3 4">
    <name type="scientific">Aliikangiella coralliicola</name>
    <dbReference type="NCBI Taxonomy" id="2592383"/>
    <lineage>
        <taxon>Bacteria</taxon>
        <taxon>Pseudomonadati</taxon>
        <taxon>Pseudomonadota</taxon>
        <taxon>Gammaproteobacteria</taxon>
        <taxon>Oceanospirillales</taxon>
        <taxon>Pleioneaceae</taxon>
        <taxon>Aliikangiella</taxon>
    </lineage>
</organism>
<dbReference type="OrthoDB" id="9781878at2"/>
<reference evidence="3 4" key="1">
    <citation type="submission" date="2019-07" db="EMBL/GenBank/DDBJ databases">
        <title>Draft genome for Aliikangiella sp. M105.</title>
        <authorList>
            <person name="Wang G."/>
        </authorList>
    </citation>
    <scope>NUCLEOTIDE SEQUENCE [LARGE SCALE GENOMIC DNA]</scope>
    <source>
        <strain evidence="3 4">M105</strain>
    </source>
</reference>
<dbReference type="Gene3D" id="2.70.98.50">
    <property type="entry name" value="putative glycoside hydrolase family protein from bacillus halodurans"/>
    <property type="match status" value="1"/>
</dbReference>
<dbReference type="Proteomes" id="UP000315439">
    <property type="component" value="Unassembled WGS sequence"/>
</dbReference>
<dbReference type="InterPro" id="IPR008928">
    <property type="entry name" value="6-hairpin_glycosidase_sf"/>
</dbReference>
<feature type="domain" description="Mannosylglycerate hydrolase MGH1-like glycoside hydrolase" evidence="2">
    <location>
        <begin position="372"/>
        <end position="823"/>
    </location>
</feature>
<dbReference type="AlphaFoldDB" id="A0A545UID2"/>
<keyword evidence="4" id="KW-1185">Reference proteome</keyword>